<gene>
    <name evidence="1" type="ORF">LIER_18146</name>
</gene>
<sequence>MQRHRSVIQGNFVEAVKGNNVPVCPKPRRLGSTLPDFLKNQGCNLDSQVNYDGRSGVHNMIADKFVHQMELFPPLGRT</sequence>
<keyword evidence="2" id="KW-1185">Reference proteome</keyword>
<organism evidence="1 2">
    <name type="scientific">Lithospermum erythrorhizon</name>
    <name type="common">Purple gromwell</name>
    <name type="synonym">Lithospermum officinale var. erythrorhizon</name>
    <dbReference type="NCBI Taxonomy" id="34254"/>
    <lineage>
        <taxon>Eukaryota</taxon>
        <taxon>Viridiplantae</taxon>
        <taxon>Streptophyta</taxon>
        <taxon>Embryophyta</taxon>
        <taxon>Tracheophyta</taxon>
        <taxon>Spermatophyta</taxon>
        <taxon>Magnoliopsida</taxon>
        <taxon>eudicotyledons</taxon>
        <taxon>Gunneridae</taxon>
        <taxon>Pentapetalae</taxon>
        <taxon>asterids</taxon>
        <taxon>lamiids</taxon>
        <taxon>Boraginales</taxon>
        <taxon>Boraginaceae</taxon>
        <taxon>Boraginoideae</taxon>
        <taxon>Lithospermeae</taxon>
        <taxon>Lithospermum</taxon>
    </lineage>
</organism>
<dbReference type="AlphaFoldDB" id="A0AAV3QH14"/>
<name>A0AAV3QH14_LITER</name>
<comment type="caution">
    <text evidence="1">The sequence shown here is derived from an EMBL/GenBank/DDBJ whole genome shotgun (WGS) entry which is preliminary data.</text>
</comment>
<protein>
    <submittedName>
        <fullName evidence="1">Uncharacterized protein</fullName>
    </submittedName>
</protein>
<evidence type="ECO:0000313" key="2">
    <source>
        <dbReference type="Proteomes" id="UP001454036"/>
    </source>
</evidence>
<dbReference type="EMBL" id="BAABME010004322">
    <property type="protein sequence ID" value="GAA0161945.1"/>
    <property type="molecule type" value="Genomic_DNA"/>
</dbReference>
<proteinExistence type="predicted"/>
<evidence type="ECO:0000313" key="1">
    <source>
        <dbReference type="EMBL" id="GAA0161945.1"/>
    </source>
</evidence>
<dbReference type="Proteomes" id="UP001454036">
    <property type="component" value="Unassembled WGS sequence"/>
</dbReference>
<accession>A0AAV3QH14</accession>
<reference evidence="1 2" key="1">
    <citation type="submission" date="2024-01" db="EMBL/GenBank/DDBJ databases">
        <title>The complete chloroplast genome sequence of Lithospermum erythrorhizon: insights into the phylogenetic relationship among Boraginaceae species and the maternal lineages of purple gromwells.</title>
        <authorList>
            <person name="Okada T."/>
            <person name="Watanabe K."/>
        </authorList>
    </citation>
    <scope>NUCLEOTIDE SEQUENCE [LARGE SCALE GENOMIC DNA]</scope>
</reference>